<feature type="signal peptide" evidence="3">
    <location>
        <begin position="1"/>
        <end position="28"/>
    </location>
</feature>
<feature type="region of interest" description="Disordered" evidence="1">
    <location>
        <begin position="547"/>
        <end position="569"/>
    </location>
</feature>
<feature type="compositionally biased region" description="Polar residues" evidence="1">
    <location>
        <begin position="484"/>
        <end position="496"/>
    </location>
</feature>
<organism evidence="4 5">
    <name type="scientific">Periconia digitata</name>
    <dbReference type="NCBI Taxonomy" id="1303443"/>
    <lineage>
        <taxon>Eukaryota</taxon>
        <taxon>Fungi</taxon>
        <taxon>Dikarya</taxon>
        <taxon>Ascomycota</taxon>
        <taxon>Pezizomycotina</taxon>
        <taxon>Dothideomycetes</taxon>
        <taxon>Pleosporomycetidae</taxon>
        <taxon>Pleosporales</taxon>
        <taxon>Massarineae</taxon>
        <taxon>Periconiaceae</taxon>
        <taxon>Periconia</taxon>
    </lineage>
</organism>
<dbReference type="EMBL" id="CAOQHR010000001">
    <property type="protein sequence ID" value="CAI6261009.1"/>
    <property type="molecule type" value="Genomic_DNA"/>
</dbReference>
<dbReference type="InterPro" id="IPR021109">
    <property type="entry name" value="Peptidase_aspartic_dom_sf"/>
</dbReference>
<dbReference type="Gene3D" id="2.40.70.10">
    <property type="entry name" value="Acid Proteases"/>
    <property type="match status" value="1"/>
</dbReference>
<protein>
    <recommendedName>
        <fullName evidence="6">Peptidase A1 domain-containing protein</fullName>
    </recommendedName>
</protein>
<comment type="caution">
    <text evidence="4">The sequence shown here is derived from an EMBL/GenBank/DDBJ whole genome shotgun (WGS) entry which is preliminary data.</text>
</comment>
<evidence type="ECO:0000256" key="2">
    <source>
        <dbReference type="SAM" id="Phobius"/>
    </source>
</evidence>
<evidence type="ECO:0008006" key="6">
    <source>
        <dbReference type="Google" id="ProtNLM"/>
    </source>
</evidence>
<evidence type="ECO:0000256" key="3">
    <source>
        <dbReference type="SAM" id="SignalP"/>
    </source>
</evidence>
<keyword evidence="5" id="KW-1185">Reference proteome</keyword>
<keyword evidence="2" id="KW-0812">Transmembrane</keyword>
<dbReference type="AlphaFoldDB" id="A0A9W4U3V9"/>
<reference evidence="4" key="1">
    <citation type="submission" date="2023-01" db="EMBL/GenBank/DDBJ databases">
        <authorList>
            <person name="Van Ghelder C."/>
            <person name="Rancurel C."/>
        </authorList>
    </citation>
    <scope>NUCLEOTIDE SEQUENCE</scope>
    <source>
        <strain evidence="4">CNCM I-4278</strain>
    </source>
</reference>
<sequence>MCPCTRLARLLLYHTLYFVLFAVQAAQAALDVPWSSNKYGPDGPWQAVKIRVGGNDPALKLDNQNHADIEVYPGGTYDSFTFSSLACTPFADCGKGGTWDPDATAMLWFEGMTGAWHPTIQDKTYGLTAGSLNYTQRAITVAGKTVWNASLSHTNTGNITHLNGKMGGMQLGFLSLGAAETSQTFDTAWEEGTAGQNVTAYLFNGKLYEDKTISSYSYGLHIGSAAFEYPGSLVFGGYNKGHVIGPVTSMFKDFDRIDLLDITIGVKYGSSPFEFASKDNLLISDTGVVGSSQQVRIDPKTPYLSLPDSTCEGLADVLPIKFDQTTRFYHWQVNDPSYKKIVTSPAYLGFVFPPSLGSTQNVTVKVPFALLNLTLDSPIVDKPTQYFPCQSFTPLKGQPYPVPDDYFRLGRVFLQAAFIGQNWVSKTTWMGQAPGPGFGGFGLGNQVIDIKDKDTTIESWDSAEINYFNQTWAGHWSIIDSPKPRTNNTPTAPTESPTREATHEDKSDSLSVGAKAGIGIGAGTVVVIAMGIAFLFWRTRTKRNHENIQGTYAEGPYTKQPYVDDGPGD</sequence>
<proteinExistence type="predicted"/>
<keyword evidence="2" id="KW-1133">Transmembrane helix</keyword>
<dbReference type="OrthoDB" id="4074350at2759"/>
<accession>A0A9W4U3V9</accession>
<feature type="compositionally biased region" description="Basic and acidic residues" evidence="1">
    <location>
        <begin position="497"/>
        <end position="508"/>
    </location>
</feature>
<keyword evidence="3" id="KW-0732">Signal</keyword>
<dbReference type="SUPFAM" id="SSF50630">
    <property type="entry name" value="Acid proteases"/>
    <property type="match status" value="1"/>
</dbReference>
<dbReference type="Proteomes" id="UP001152607">
    <property type="component" value="Unassembled WGS sequence"/>
</dbReference>
<evidence type="ECO:0000256" key="1">
    <source>
        <dbReference type="SAM" id="MobiDB-lite"/>
    </source>
</evidence>
<feature type="chain" id="PRO_5040787275" description="Peptidase A1 domain-containing protein" evidence="3">
    <location>
        <begin position="29"/>
        <end position="569"/>
    </location>
</feature>
<feature type="transmembrane region" description="Helical" evidence="2">
    <location>
        <begin position="516"/>
        <end position="537"/>
    </location>
</feature>
<evidence type="ECO:0000313" key="5">
    <source>
        <dbReference type="Proteomes" id="UP001152607"/>
    </source>
</evidence>
<keyword evidence="2" id="KW-0472">Membrane</keyword>
<feature type="region of interest" description="Disordered" evidence="1">
    <location>
        <begin position="479"/>
        <end position="510"/>
    </location>
</feature>
<gene>
    <name evidence="4" type="ORF">PDIGIT_LOCUS1347</name>
</gene>
<evidence type="ECO:0000313" key="4">
    <source>
        <dbReference type="EMBL" id="CAI6261009.1"/>
    </source>
</evidence>
<name>A0A9W4U3V9_9PLEO</name>